<dbReference type="RefSeq" id="WP_311699796.1">
    <property type="nucleotide sequence ID" value="NZ_JAVREY010000072.1"/>
</dbReference>
<gene>
    <name evidence="3" type="ORF">RM764_36065</name>
</gene>
<name>A0ABU2U545_9ACTN</name>
<dbReference type="PANTHER" id="PTHR10885">
    <property type="entry name" value="ISOPENTENYL-DIPHOSPHATE DELTA-ISOMERASE"/>
    <property type="match status" value="1"/>
</dbReference>
<dbReference type="SUPFAM" id="SSF55811">
    <property type="entry name" value="Nudix"/>
    <property type="match status" value="1"/>
</dbReference>
<evidence type="ECO:0000313" key="3">
    <source>
        <dbReference type="EMBL" id="MDT0468350.1"/>
    </source>
</evidence>
<dbReference type="InterPro" id="IPR020084">
    <property type="entry name" value="NUDIX_hydrolase_CS"/>
</dbReference>
<dbReference type="PROSITE" id="PS51462">
    <property type="entry name" value="NUDIX"/>
    <property type="match status" value="1"/>
</dbReference>
<dbReference type="InterPro" id="IPR000086">
    <property type="entry name" value="NUDIX_hydrolase_dom"/>
</dbReference>
<dbReference type="EMBL" id="JAVREY010000072">
    <property type="protein sequence ID" value="MDT0468350.1"/>
    <property type="molecule type" value="Genomic_DNA"/>
</dbReference>
<dbReference type="Pfam" id="PF00293">
    <property type="entry name" value="NUDIX"/>
    <property type="match status" value="1"/>
</dbReference>
<protein>
    <submittedName>
        <fullName evidence="3">NUDIX domain-containing protein</fullName>
    </submittedName>
</protein>
<dbReference type="PANTHER" id="PTHR10885:SF0">
    <property type="entry name" value="ISOPENTENYL-DIPHOSPHATE DELTA-ISOMERASE"/>
    <property type="match status" value="1"/>
</dbReference>
<evidence type="ECO:0000256" key="1">
    <source>
        <dbReference type="ARBA" id="ARBA00022801"/>
    </source>
</evidence>
<organism evidence="3 4">
    <name type="scientific">Streptomyces gibsoniae</name>
    <dbReference type="NCBI Taxonomy" id="3075529"/>
    <lineage>
        <taxon>Bacteria</taxon>
        <taxon>Bacillati</taxon>
        <taxon>Actinomycetota</taxon>
        <taxon>Actinomycetes</taxon>
        <taxon>Kitasatosporales</taxon>
        <taxon>Streptomycetaceae</taxon>
        <taxon>Streptomyces</taxon>
    </lineage>
</organism>
<keyword evidence="1" id="KW-0378">Hydrolase</keyword>
<accession>A0ABU2U545</accession>
<proteinExistence type="predicted"/>
<dbReference type="Proteomes" id="UP001183809">
    <property type="component" value="Unassembled WGS sequence"/>
</dbReference>
<sequence length="169" mass="18893">MGELVERVDEHDRVLAVVDRAEAIREGWLHRVATIVCRNEGGRFLVHRRPDDASRFPGQLNWMLGGAADVGESYQEAAARELEEELGVSAAPHLVLKFLCAGAISPYWLGLHEVTVSAPIAPDPEEIAWHDWLSESELESLVHQQEFVPDAREAFDRYRAVTRMGTPLG</sequence>
<feature type="domain" description="Nudix hydrolase" evidence="2">
    <location>
        <begin position="28"/>
        <end position="155"/>
    </location>
</feature>
<reference evidence="4" key="1">
    <citation type="submission" date="2023-07" db="EMBL/GenBank/DDBJ databases">
        <title>30 novel species of actinomycetes from the DSMZ collection.</title>
        <authorList>
            <person name="Nouioui I."/>
        </authorList>
    </citation>
    <scope>NUCLEOTIDE SEQUENCE [LARGE SCALE GENOMIC DNA]</scope>
    <source>
        <strain evidence="4">DSM 41699</strain>
    </source>
</reference>
<dbReference type="CDD" id="cd04697">
    <property type="entry name" value="NUDIX_Hydrolase"/>
    <property type="match status" value="1"/>
</dbReference>
<comment type="caution">
    <text evidence="3">The sequence shown here is derived from an EMBL/GenBank/DDBJ whole genome shotgun (WGS) entry which is preliminary data.</text>
</comment>
<evidence type="ECO:0000259" key="2">
    <source>
        <dbReference type="PROSITE" id="PS51462"/>
    </source>
</evidence>
<dbReference type="InterPro" id="IPR015797">
    <property type="entry name" value="NUDIX_hydrolase-like_dom_sf"/>
</dbReference>
<evidence type="ECO:0000313" key="4">
    <source>
        <dbReference type="Proteomes" id="UP001183809"/>
    </source>
</evidence>
<keyword evidence="4" id="KW-1185">Reference proteome</keyword>
<dbReference type="Gene3D" id="3.90.79.10">
    <property type="entry name" value="Nucleoside Triphosphate Pyrophosphohydrolase"/>
    <property type="match status" value="1"/>
</dbReference>
<dbReference type="PROSITE" id="PS00893">
    <property type="entry name" value="NUDIX_BOX"/>
    <property type="match status" value="1"/>
</dbReference>